<feature type="non-terminal residue" evidence="1">
    <location>
        <position position="139"/>
    </location>
</feature>
<protein>
    <submittedName>
        <fullName evidence="1">Electron transporter, disulfide bond oxidoreductase D (DsbD) family</fullName>
    </submittedName>
</protein>
<accession>T1A797</accession>
<sequence length="139" mass="14082">MYFPAMPRSLGLPRNRSGKLAAAALLLVLLTIGSPQGVSAAQPTSASAASTAIAARAAAATAGVPVFKIVEGAKGSPDPYTPRVLEIPAGREVALDITDNIGGCALVTVFPGLGLNGRTVRARVPVGETRRVLIRAAKA</sequence>
<gene>
    <name evidence="1" type="ORF">B1A_11485</name>
</gene>
<organism evidence="1">
    <name type="scientific">mine drainage metagenome</name>
    <dbReference type="NCBI Taxonomy" id="410659"/>
    <lineage>
        <taxon>unclassified sequences</taxon>
        <taxon>metagenomes</taxon>
        <taxon>ecological metagenomes</taxon>
    </lineage>
</organism>
<reference evidence="1" key="2">
    <citation type="journal article" date="2014" name="ISME J.">
        <title>Microbial stratification in low pH oxic and suboxic macroscopic growths along an acid mine drainage.</title>
        <authorList>
            <person name="Mendez-Garcia C."/>
            <person name="Mesa V."/>
            <person name="Sprenger R.R."/>
            <person name="Richter M."/>
            <person name="Diez M.S."/>
            <person name="Solano J."/>
            <person name="Bargiela R."/>
            <person name="Golyshina O.V."/>
            <person name="Manteca A."/>
            <person name="Ramos J.L."/>
            <person name="Gallego J.R."/>
            <person name="Llorente I."/>
            <person name="Martins Dos Santos V.A."/>
            <person name="Jensen O.N."/>
            <person name="Pelaez A.I."/>
            <person name="Sanchez J."/>
            <person name="Ferrer M."/>
        </authorList>
    </citation>
    <scope>NUCLEOTIDE SEQUENCE</scope>
</reference>
<proteinExistence type="predicted"/>
<evidence type="ECO:0000313" key="1">
    <source>
        <dbReference type="EMBL" id="EQD56536.1"/>
    </source>
</evidence>
<reference evidence="1" key="1">
    <citation type="submission" date="2013-08" db="EMBL/GenBank/DDBJ databases">
        <authorList>
            <person name="Mendez C."/>
            <person name="Richter M."/>
            <person name="Ferrer M."/>
            <person name="Sanchez J."/>
        </authorList>
    </citation>
    <scope>NUCLEOTIDE SEQUENCE</scope>
</reference>
<dbReference type="AlphaFoldDB" id="T1A797"/>
<dbReference type="EMBL" id="AUZX01008222">
    <property type="protein sequence ID" value="EQD56536.1"/>
    <property type="molecule type" value="Genomic_DNA"/>
</dbReference>
<name>T1A797_9ZZZZ</name>
<comment type="caution">
    <text evidence="1">The sequence shown here is derived from an EMBL/GenBank/DDBJ whole genome shotgun (WGS) entry which is preliminary data.</text>
</comment>